<dbReference type="CDD" id="cd14686">
    <property type="entry name" value="bZIP"/>
    <property type="match status" value="1"/>
</dbReference>
<evidence type="ECO:0000259" key="3">
    <source>
        <dbReference type="PROSITE" id="PS50217"/>
    </source>
</evidence>
<gene>
    <name evidence="4" type="ORF">GSLYS_00003588001</name>
</gene>
<dbReference type="Gene3D" id="1.20.5.170">
    <property type="match status" value="1"/>
</dbReference>
<dbReference type="EMBL" id="CAXITT010000048">
    <property type="protein sequence ID" value="CAL1529433.1"/>
    <property type="molecule type" value="Genomic_DNA"/>
</dbReference>
<keyword evidence="1" id="KW-0175">Coiled coil</keyword>
<dbReference type="SMART" id="SM00338">
    <property type="entry name" value="BRLZ"/>
    <property type="match status" value="1"/>
</dbReference>
<accession>A0AAV2H8F5</accession>
<dbReference type="GO" id="GO:0005634">
    <property type="term" value="C:nucleus"/>
    <property type="evidence" value="ECO:0007669"/>
    <property type="project" value="TreeGrafter"/>
</dbReference>
<dbReference type="PANTHER" id="PTHR23351:SF13">
    <property type="entry name" value="BASIC LEUCINE ZIPPER TRANSCRIPTIONAL FACTOR ATF-LIKE 3"/>
    <property type="match status" value="1"/>
</dbReference>
<dbReference type="InterPro" id="IPR046347">
    <property type="entry name" value="bZIP_sf"/>
</dbReference>
<name>A0AAV2H8F5_LYMST</name>
<feature type="compositionally biased region" description="Polar residues" evidence="2">
    <location>
        <begin position="407"/>
        <end position="417"/>
    </location>
</feature>
<evidence type="ECO:0000313" key="4">
    <source>
        <dbReference type="EMBL" id="CAL1529433.1"/>
    </source>
</evidence>
<dbReference type="Pfam" id="PF00170">
    <property type="entry name" value="bZIP_1"/>
    <property type="match status" value="1"/>
</dbReference>
<dbReference type="SUPFAM" id="SSF57959">
    <property type="entry name" value="Leucine zipper domain"/>
    <property type="match status" value="1"/>
</dbReference>
<dbReference type="InterPro" id="IPR000837">
    <property type="entry name" value="AP-1"/>
</dbReference>
<dbReference type="InterPro" id="IPR004827">
    <property type="entry name" value="bZIP"/>
</dbReference>
<evidence type="ECO:0000256" key="2">
    <source>
        <dbReference type="SAM" id="MobiDB-lite"/>
    </source>
</evidence>
<dbReference type="GO" id="GO:0000981">
    <property type="term" value="F:DNA-binding transcription factor activity, RNA polymerase II-specific"/>
    <property type="evidence" value="ECO:0007669"/>
    <property type="project" value="TreeGrafter"/>
</dbReference>
<feature type="domain" description="BZIP" evidence="3">
    <location>
        <begin position="226"/>
        <end position="289"/>
    </location>
</feature>
<proteinExistence type="predicted"/>
<keyword evidence="5" id="KW-1185">Reference proteome</keyword>
<dbReference type="GO" id="GO:0000978">
    <property type="term" value="F:RNA polymerase II cis-regulatory region sequence-specific DNA binding"/>
    <property type="evidence" value="ECO:0007669"/>
    <property type="project" value="TreeGrafter"/>
</dbReference>
<organism evidence="4 5">
    <name type="scientific">Lymnaea stagnalis</name>
    <name type="common">Great pond snail</name>
    <name type="synonym">Helix stagnalis</name>
    <dbReference type="NCBI Taxonomy" id="6523"/>
    <lineage>
        <taxon>Eukaryota</taxon>
        <taxon>Metazoa</taxon>
        <taxon>Spiralia</taxon>
        <taxon>Lophotrochozoa</taxon>
        <taxon>Mollusca</taxon>
        <taxon>Gastropoda</taxon>
        <taxon>Heterobranchia</taxon>
        <taxon>Euthyneura</taxon>
        <taxon>Panpulmonata</taxon>
        <taxon>Hygrophila</taxon>
        <taxon>Lymnaeoidea</taxon>
        <taxon>Lymnaeidae</taxon>
        <taxon>Lymnaea</taxon>
    </lineage>
</organism>
<dbReference type="PROSITE" id="PS50217">
    <property type="entry name" value="BZIP"/>
    <property type="match status" value="1"/>
</dbReference>
<sequence>MINNLLQPQITNQPGVGPHDFTQPVVLNVYSPTLDQNPPKSDTPQHFVLDNSTAGPTDVNTSCWPFPVSFDGAGNSYLTIGPQYNTSPQSGSGDVPYDLVPDFTCEPYQAGFGEGNISNDSNTSIASTNNNPSANLLPEMPEHQQEVEMIGSESGADGQLLLRYDEQDEKIIKATLKSVQSGSLTPLIKEELRCTIQSRRLAEGKGELKVEFKSPPRKKDMTEDERKRAVKRRLQNREAAQRFRQKQKDTSDYLTGKIRRLESASNNLISDLKRLKEERDELQEMLKNHLLVCTSHVQTTINVNPQLEEFLHDLHNQPAPSAIANTPQCLDSSDSCESVFFLEDDSHIPRRDTHSYDSIIIDQSQLCFEGGMMDDLNAPIDVFYEEVVEDESQYSVGDHNSRLDSISSVGATSSHGSYSPAKISLSGSSSNLRDSFQSENSRTHTNSSSSDMLDAVYMEEDFLLPEDFSS</sequence>
<dbReference type="AlphaFoldDB" id="A0AAV2H8F5"/>
<feature type="compositionally biased region" description="Low complexity" evidence="2">
    <location>
        <begin position="424"/>
        <end position="435"/>
    </location>
</feature>
<protein>
    <recommendedName>
        <fullName evidence="3">BZIP domain-containing protein</fullName>
    </recommendedName>
</protein>
<dbReference type="PROSITE" id="PS00036">
    <property type="entry name" value="BZIP_BASIC"/>
    <property type="match status" value="1"/>
</dbReference>
<dbReference type="Proteomes" id="UP001497497">
    <property type="component" value="Unassembled WGS sequence"/>
</dbReference>
<comment type="caution">
    <text evidence="4">The sequence shown here is derived from an EMBL/GenBank/DDBJ whole genome shotgun (WGS) entry which is preliminary data.</text>
</comment>
<feature type="coiled-coil region" evidence="1">
    <location>
        <begin position="258"/>
        <end position="292"/>
    </location>
</feature>
<feature type="region of interest" description="Disordered" evidence="2">
    <location>
        <begin position="407"/>
        <end position="451"/>
    </location>
</feature>
<evidence type="ECO:0000313" key="5">
    <source>
        <dbReference type="Proteomes" id="UP001497497"/>
    </source>
</evidence>
<dbReference type="PANTHER" id="PTHR23351">
    <property type="entry name" value="FOS TRANSCRIPTION FACTOR-RELATED"/>
    <property type="match status" value="1"/>
</dbReference>
<evidence type="ECO:0000256" key="1">
    <source>
        <dbReference type="SAM" id="Coils"/>
    </source>
</evidence>
<reference evidence="4 5" key="1">
    <citation type="submission" date="2024-04" db="EMBL/GenBank/DDBJ databases">
        <authorList>
            <consortium name="Genoscope - CEA"/>
            <person name="William W."/>
        </authorList>
    </citation>
    <scope>NUCLEOTIDE SEQUENCE [LARGE SCALE GENOMIC DNA]</scope>
</reference>
<feature type="compositionally biased region" description="Polar residues" evidence="2">
    <location>
        <begin position="437"/>
        <end position="451"/>
    </location>
</feature>